<gene>
    <name evidence="2" type="ORF">NWI01_17130</name>
</gene>
<dbReference type="SUPFAM" id="SSF53474">
    <property type="entry name" value="alpha/beta-Hydrolases"/>
    <property type="match status" value="1"/>
</dbReference>
<dbReference type="OrthoDB" id="4378831at2"/>
<dbReference type="PANTHER" id="PTHR33840:SF1">
    <property type="entry name" value="TLE1 PHOSPHOLIPASE DOMAIN-CONTAINING PROTEIN"/>
    <property type="match status" value="1"/>
</dbReference>
<dbReference type="RefSeq" id="WP_141383491.1">
    <property type="nucleotide sequence ID" value="NZ_BJNF01000042.1"/>
</dbReference>
<dbReference type="PANTHER" id="PTHR33840">
    <property type="match status" value="1"/>
</dbReference>
<dbReference type="InterPro" id="IPR029058">
    <property type="entry name" value="AB_hydrolase_fold"/>
</dbReference>
<name>A0A4Y3WCH2_NITWI</name>
<proteinExistence type="predicted"/>
<sequence length="389" mass="43825">MPKNIVILLDGTSNEIERDRTNILRLYGVLAKDAEQLVYYDPGVGTFGAEGAWSRFWRKAHEVWGLATGWGLDQNVKEAYRFLVENYDNGKRKGEDPVERDQIFIFGFSRGAYSARVLAGFIHAVGLIEPRNLNLLDYVYRAYKSIGEDEKQEAFAEVRLYERILKPDRPPIRMLGLFDTVGSVIESGRNGLRLKSHAFTSRHTSVQSVSHAVAIDEKRTMFRPQLWPTDQEYWGNPFNNAAAQPQDVSEVWFAGGHGDVGGGYPEADSALCKVPLLWMIGRAKLCDLRIRQQSVNAIVVGAKEGAKYVAPNALGSAHETMSFAWSILEIVPRRRPKGSLRPSLFGISLPLFERRRLPNGARLHRSVAERKEQLGQWAPNIPSDYEVEP</sequence>
<feature type="domain" description="T6SS Phospholipase effector Tle1-like catalytic" evidence="1">
    <location>
        <begin position="3"/>
        <end position="280"/>
    </location>
</feature>
<comment type="caution">
    <text evidence="2">The sequence shown here is derived from an EMBL/GenBank/DDBJ whole genome shotgun (WGS) entry which is preliminary data.</text>
</comment>
<dbReference type="EMBL" id="BJNF01000042">
    <property type="protein sequence ID" value="GEC15821.1"/>
    <property type="molecule type" value="Genomic_DNA"/>
</dbReference>
<evidence type="ECO:0000313" key="3">
    <source>
        <dbReference type="Proteomes" id="UP000318825"/>
    </source>
</evidence>
<dbReference type="AlphaFoldDB" id="A0A4Y3WCH2"/>
<reference evidence="2 3" key="1">
    <citation type="submission" date="2019-06" db="EMBL/GenBank/DDBJ databases">
        <title>Whole genome shotgun sequence of Nitrobacter winogradskyi NBRC 14297.</title>
        <authorList>
            <person name="Hosoyama A."/>
            <person name="Uohara A."/>
            <person name="Ohji S."/>
            <person name="Ichikawa N."/>
        </authorList>
    </citation>
    <scope>NUCLEOTIDE SEQUENCE [LARGE SCALE GENOMIC DNA]</scope>
    <source>
        <strain evidence="2 3">NBRC 14297</strain>
    </source>
</reference>
<organism evidence="2 3">
    <name type="scientific">Nitrobacter winogradskyi</name>
    <name type="common">Nitrobacter agilis</name>
    <dbReference type="NCBI Taxonomy" id="913"/>
    <lineage>
        <taxon>Bacteria</taxon>
        <taxon>Pseudomonadati</taxon>
        <taxon>Pseudomonadota</taxon>
        <taxon>Alphaproteobacteria</taxon>
        <taxon>Hyphomicrobiales</taxon>
        <taxon>Nitrobacteraceae</taxon>
        <taxon>Nitrobacter</taxon>
    </lineage>
</organism>
<dbReference type="Proteomes" id="UP000318825">
    <property type="component" value="Unassembled WGS sequence"/>
</dbReference>
<evidence type="ECO:0000313" key="2">
    <source>
        <dbReference type="EMBL" id="GEC15821.1"/>
    </source>
</evidence>
<dbReference type="InterPro" id="IPR018712">
    <property type="entry name" value="Tle1-like_cat"/>
</dbReference>
<dbReference type="Pfam" id="PF09994">
    <property type="entry name" value="T6SS_Tle1-like_cat"/>
    <property type="match status" value="1"/>
</dbReference>
<accession>A0A4Y3WCH2</accession>
<evidence type="ECO:0000259" key="1">
    <source>
        <dbReference type="Pfam" id="PF09994"/>
    </source>
</evidence>
<protein>
    <recommendedName>
        <fullName evidence="1">T6SS Phospholipase effector Tle1-like catalytic domain-containing protein</fullName>
    </recommendedName>
</protein>